<dbReference type="InterPro" id="IPR004175">
    <property type="entry name" value="RNA_CPDase"/>
</dbReference>
<feature type="domain" description="Phosphoesterase HXTX" evidence="3">
    <location>
        <begin position="9"/>
        <end position="92"/>
    </location>
</feature>
<dbReference type="PANTHER" id="PTHR35561">
    <property type="entry name" value="RNA 2',3'-CYCLIC PHOSPHODIESTERASE"/>
    <property type="match status" value="1"/>
</dbReference>
<dbReference type="GO" id="GO:0004113">
    <property type="term" value="F:2',3'-cyclic-nucleotide 3'-phosphodiesterase activity"/>
    <property type="evidence" value="ECO:0007669"/>
    <property type="project" value="InterPro"/>
</dbReference>
<feature type="active site" description="Proton donor" evidence="2">
    <location>
        <position position="40"/>
    </location>
</feature>
<dbReference type="AlphaFoldDB" id="A0A1F4Q2D2"/>
<feature type="short sequence motif" description="HXTX 1" evidence="2">
    <location>
        <begin position="40"/>
        <end position="43"/>
    </location>
</feature>
<evidence type="ECO:0000259" key="3">
    <source>
        <dbReference type="Pfam" id="PF02834"/>
    </source>
</evidence>
<comment type="similarity">
    <text evidence="2">Belongs to the 2H phosphoesterase superfamily. ThpR family.</text>
</comment>
<dbReference type="GO" id="GO:0016874">
    <property type="term" value="F:ligase activity"/>
    <property type="evidence" value="ECO:0007669"/>
    <property type="project" value="UniProtKB-KW"/>
</dbReference>
<dbReference type="InterPro" id="IPR014051">
    <property type="entry name" value="Phosphoesterase_HXTX"/>
</dbReference>
<dbReference type="Pfam" id="PF02834">
    <property type="entry name" value="LigT_PEase"/>
    <property type="match status" value="1"/>
</dbReference>
<feature type="short sequence motif" description="HXTX 2" evidence="2">
    <location>
        <begin position="117"/>
        <end position="120"/>
    </location>
</feature>
<sequence>MRLFIAAELPDEIKKNIAKLIGELKTTDAAVKWVEANNLHLTLKFMGNVADKEIDKWIDWTKKKVGGSGGGFRLKLEGMGTFPEGKHPRVVWVGVSNGSKNLRTTAEALEEDEFVSHVTIGRIKEHKGVDKLKGKIVGYKDAKFGEAKINSIFIMKSTLTPKGPVYEKIKEVML</sequence>
<evidence type="ECO:0000256" key="2">
    <source>
        <dbReference type="HAMAP-Rule" id="MF_01940"/>
    </source>
</evidence>
<keyword evidence="1 2" id="KW-0378">Hydrolase</keyword>
<protein>
    <recommendedName>
        <fullName evidence="2">RNA 2',3'-cyclic phosphodiesterase</fullName>
        <shortName evidence="2">RNA 2',3'-CPDase</shortName>
        <ecNumber evidence="2">3.1.4.58</ecNumber>
    </recommendedName>
</protein>
<comment type="catalytic activity">
    <reaction evidence="2">
        <text>a 3'-end 2',3'-cyclophospho-ribonucleotide-RNA + H2O = a 3'-end 2'-phospho-ribonucleotide-RNA + H(+)</text>
        <dbReference type="Rhea" id="RHEA:11828"/>
        <dbReference type="Rhea" id="RHEA-COMP:10464"/>
        <dbReference type="Rhea" id="RHEA-COMP:17353"/>
        <dbReference type="ChEBI" id="CHEBI:15377"/>
        <dbReference type="ChEBI" id="CHEBI:15378"/>
        <dbReference type="ChEBI" id="CHEBI:83064"/>
        <dbReference type="ChEBI" id="CHEBI:173113"/>
        <dbReference type="EC" id="3.1.4.58"/>
    </reaction>
</comment>
<dbReference type="PANTHER" id="PTHR35561:SF1">
    <property type="entry name" value="RNA 2',3'-CYCLIC PHOSPHODIESTERASE"/>
    <property type="match status" value="1"/>
</dbReference>
<dbReference type="EMBL" id="METM01000016">
    <property type="protein sequence ID" value="OGB90037.1"/>
    <property type="molecule type" value="Genomic_DNA"/>
</dbReference>
<proteinExistence type="inferred from homology"/>
<dbReference type="SUPFAM" id="SSF55144">
    <property type="entry name" value="LigT-like"/>
    <property type="match status" value="1"/>
</dbReference>
<evidence type="ECO:0000313" key="4">
    <source>
        <dbReference type="EMBL" id="OGB90037.1"/>
    </source>
</evidence>
<dbReference type="Proteomes" id="UP000178724">
    <property type="component" value="Unassembled WGS sequence"/>
</dbReference>
<evidence type="ECO:0000313" key="5">
    <source>
        <dbReference type="Proteomes" id="UP000178724"/>
    </source>
</evidence>
<dbReference type="HAMAP" id="MF_01940">
    <property type="entry name" value="RNA_CPDase"/>
    <property type="match status" value="1"/>
</dbReference>
<name>A0A1F4Q2D2_UNCSA</name>
<dbReference type="InterPro" id="IPR009097">
    <property type="entry name" value="Cyclic_Pdiesterase"/>
</dbReference>
<comment type="function">
    <text evidence="2">Hydrolyzes RNA 2',3'-cyclic phosphodiester to an RNA 2'-phosphomonoester.</text>
</comment>
<dbReference type="NCBIfam" id="TIGR02258">
    <property type="entry name" value="2_5_ligase"/>
    <property type="match status" value="1"/>
</dbReference>
<evidence type="ECO:0000256" key="1">
    <source>
        <dbReference type="ARBA" id="ARBA00022801"/>
    </source>
</evidence>
<keyword evidence="4" id="KW-0436">Ligase</keyword>
<gene>
    <name evidence="4" type="ORF">A2625_01725</name>
</gene>
<dbReference type="GO" id="GO:0008664">
    <property type="term" value="F:RNA 2',3'-cyclic 3'-phosphodiesterase activity"/>
    <property type="evidence" value="ECO:0007669"/>
    <property type="project" value="UniProtKB-EC"/>
</dbReference>
<organism evidence="4 5">
    <name type="scientific">candidate division WOR-1 bacterium RIFCSPHIGHO2_01_FULL_53_15</name>
    <dbReference type="NCBI Taxonomy" id="1802564"/>
    <lineage>
        <taxon>Bacteria</taxon>
        <taxon>Bacillati</taxon>
        <taxon>Saganbacteria</taxon>
    </lineage>
</organism>
<comment type="caution">
    <text evidence="4">The sequence shown here is derived from an EMBL/GenBank/DDBJ whole genome shotgun (WGS) entry which is preliminary data.</text>
</comment>
<feature type="active site" description="Proton acceptor" evidence="2">
    <location>
        <position position="117"/>
    </location>
</feature>
<reference evidence="4 5" key="1">
    <citation type="journal article" date="2016" name="Nat. Commun.">
        <title>Thousands of microbial genomes shed light on interconnected biogeochemical processes in an aquifer system.</title>
        <authorList>
            <person name="Anantharaman K."/>
            <person name="Brown C.T."/>
            <person name="Hug L.A."/>
            <person name="Sharon I."/>
            <person name="Castelle C.J."/>
            <person name="Probst A.J."/>
            <person name="Thomas B.C."/>
            <person name="Singh A."/>
            <person name="Wilkins M.J."/>
            <person name="Karaoz U."/>
            <person name="Brodie E.L."/>
            <person name="Williams K.H."/>
            <person name="Hubbard S.S."/>
            <person name="Banfield J.F."/>
        </authorList>
    </citation>
    <scope>NUCLEOTIDE SEQUENCE [LARGE SCALE GENOMIC DNA]</scope>
</reference>
<accession>A0A1F4Q2D2</accession>
<dbReference type="Gene3D" id="3.90.1140.10">
    <property type="entry name" value="Cyclic phosphodiesterase"/>
    <property type="match status" value="1"/>
</dbReference>
<dbReference type="EC" id="3.1.4.58" evidence="2"/>